<name>A0A085MHQ4_9BILA</name>
<dbReference type="GO" id="GO:0004674">
    <property type="term" value="F:protein serine/threonine kinase activity"/>
    <property type="evidence" value="ECO:0007669"/>
    <property type="project" value="TreeGrafter"/>
</dbReference>
<dbReference type="EMBL" id="KL363192">
    <property type="protein sequence ID" value="KFD56750.1"/>
    <property type="molecule type" value="Genomic_DNA"/>
</dbReference>
<evidence type="ECO:0000256" key="3">
    <source>
        <dbReference type="ARBA" id="ARBA00022723"/>
    </source>
</evidence>
<evidence type="ECO:0000313" key="11">
    <source>
        <dbReference type="Proteomes" id="UP000030764"/>
    </source>
</evidence>
<dbReference type="PROSITE" id="PS50011">
    <property type="entry name" value="PROTEIN_KINASE_DOM"/>
    <property type="match status" value="1"/>
</dbReference>
<feature type="region of interest" description="Disordered" evidence="7">
    <location>
        <begin position="481"/>
        <end position="500"/>
    </location>
</feature>
<dbReference type="InterPro" id="IPR008271">
    <property type="entry name" value="Ser/Thr_kinase_AS"/>
</dbReference>
<feature type="compositionally biased region" description="Basic and acidic residues" evidence="7">
    <location>
        <begin position="481"/>
        <end position="492"/>
    </location>
</feature>
<dbReference type="PROSITE" id="PS50030">
    <property type="entry name" value="UBA"/>
    <property type="match status" value="1"/>
</dbReference>
<dbReference type="GO" id="GO:0046872">
    <property type="term" value="F:metal ion binding"/>
    <property type="evidence" value="ECO:0007669"/>
    <property type="project" value="UniProtKB-KW"/>
</dbReference>
<dbReference type="InterPro" id="IPR015940">
    <property type="entry name" value="UBA"/>
</dbReference>
<gene>
    <name evidence="10" type="ORF">M513_02427</name>
</gene>
<keyword evidence="11" id="KW-1185">Reference proteome</keyword>
<organism evidence="10 11">
    <name type="scientific">Trichuris suis</name>
    <name type="common">pig whipworm</name>
    <dbReference type="NCBI Taxonomy" id="68888"/>
    <lineage>
        <taxon>Eukaryota</taxon>
        <taxon>Metazoa</taxon>
        <taxon>Ecdysozoa</taxon>
        <taxon>Nematoda</taxon>
        <taxon>Enoplea</taxon>
        <taxon>Dorylaimia</taxon>
        <taxon>Trichinellida</taxon>
        <taxon>Trichuridae</taxon>
        <taxon>Trichuris</taxon>
    </lineage>
</organism>
<dbReference type="PANTHER" id="PTHR24346:SF45">
    <property type="entry name" value="PROTEIN KINASE DOMAIN-CONTAINING PROTEIN"/>
    <property type="match status" value="1"/>
</dbReference>
<dbReference type="AlphaFoldDB" id="A0A085MHQ4"/>
<keyword evidence="2" id="KW-0597">Phosphoprotein</keyword>
<keyword evidence="6" id="KW-0460">Magnesium</keyword>
<reference evidence="10 11" key="1">
    <citation type="journal article" date="2014" name="Nat. Genet.">
        <title>Genome and transcriptome of the porcine whipworm Trichuris suis.</title>
        <authorList>
            <person name="Jex A.R."/>
            <person name="Nejsum P."/>
            <person name="Schwarz E.M."/>
            <person name="Hu L."/>
            <person name="Young N.D."/>
            <person name="Hall R.S."/>
            <person name="Korhonen P.K."/>
            <person name="Liao S."/>
            <person name="Thamsborg S."/>
            <person name="Xia J."/>
            <person name="Xu P."/>
            <person name="Wang S."/>
            <person name="Scheerlinck J.P."/>
            <person name="Hofmann A."/>
            <person name="Sternberg P.W."/>
            <person name="Wang J."/>
            <person name="Gasser R.B."/>
        </authorList>
    </citation>
    <scope>NUCLEOTIDE SEQUENCE [LARGE SCALE GENOMIC DNA]</scope>
    <source>
        <strain evidence="10">DCEP-RM93M</strain>
    </source>
</reference>
<dbReference type="GO" id="GO:0005524">
    <property type="term" value="F:ATP binding"/>
    <property type="evidence" value="ECO:0007669"/>
    <property type="project" value="UniProtKB-KW"/>
</dbReference>
<dbReference type="SUPFAM" id="SSF56112">
    <property type="entry name" value="Protein kinase-like (PK-like)"/>
    <property type="match status" value="1"/>
</dbReference>
<dbReference type="CDD" id="cd14339">
    <property type="entry name" value="UBA_SNRK"/>
    <property type="match status" value="1"/>
</dbReference>
<feature type="domain" description="UBA" evidence="9">
    <location>
        <begin position="315"/>
        <end position="356"/>
    </location>
</feature>
<evidence type="ECO:0000256" key="6">
    <source>
        <dbReference type="ARBA" id="ARBA00022842"/>
    </source>
</evidence>
<evidence type="ECO:0008006" key="12">
    <source>
        <dbReference type="Google" id="ProtNLM"/>
    </source>
</evidence>
<dbReference type="Pfam" id="PF00069">
    <property type="entry name" value="Pkinase"/>
    <property type="match status" value="1"/>
</dbReference>
<dbReference type="Proteomes" id="UP000030764">
    <property type="component" value="Unassembled WGS sequence"/>
</dbReference>
<feature type="non-terminal residue" evidence="10">
    <location>
        <position position="564"/>
    </location>
</feature>
<keyword evidence="4" id="KW-0547">Nucleotide-binding</keyword>
<dbReference type="InterPro" id="IPR011009">
    <property type="entry name" value="Kinase-like_dom_sf"/>
</dbReference>
<accession>A0A085MHQ4</accession>
<keyword evidence="3" id="KW-0479">Metal-binding</keyword>
<proteinExistence type="predicted"/>
<comment type="cofactor">
    <cofactor evidence="1">
        <name>Mg(2+)</name>
        <dbReference type="ChEBI" id="CHEBI:18420"/>
    </cofactor>
</comment>
<dbReference type="PANTHER" id="PTHR24346">
    <property type="entry name" value="MAP/MICROTUBULE AFFINITY-REGULATING KINASE"/>
    <property type="match status" value="1"/>
</dbReference>
<feature type="non-terminal residue" evidence="10">
    <location>
        <position position="1"/>
    </location>
</feature>
<evidence type="ECO:0000313" key="10">
    <source>
        <dbReference type="EMBL" id="KFD56750.1"/>
    </source>
</evidence>
<dbReference type="PROSITE" id="PS00108">
    <property type="entry name" value="PROTEIN_KINASE_ST"/>
    <property type="match status" value="1"/>
</dbReference>
<evidence type="ECO:0000256" key="7">
    <source>
        <dbReference type="SAM" id="MobiDB-lite"/>
    </source>
</evidence>
<evidence type="ECO:0000256" key="4">
    <source>
        <dbReference type="ARBA" id="ARBA00022741"/>
    </source>
</evidence>
<sequence>FDEDYWYWFSSFDKARLHSGSSFLLNRLLSTLAFRGVLLLLPLTCQLLAPREEVLQARHVFTGEKVAVKIFDKHRLDKTATESLLHEIRCMKLVRHPNIVRLYEVMDTESKIFLILELGDYDLYDFITRKAASGLRNDLARHYFSQIVEAISYCHKLHVVHRDLKPENVVFFEKLDLVKLTDFGLSHLFIPGQPLATSCGSLAYSAPEILLGKAYDAPAVDVWSLGVILYMLVCGNLPFQGASDSETLTKILDCCFSLPTNISPDCRQLITRTLVRDPAERLSLAEISSSAWLRDCTNHLSESSQLVHLGSLNLEMSKEVMEHMVNGGIAEESQICQALEKDEYNHVTATYYLLAERMLKNLQFEQIQKSRRKCLDSVESDVASASLPSEERSFNNGTTVRHGCFALPAVSQELMWRKRHCSTVAEESEDEISSIRMSTCSAFSGSSNLSRNNSQSALWRQSTPWLVSLNLRRTYSLRDLPSKLNRDGESNPRHNRSSSFAEMQPGIRKLYRNLSSPVLLKITEEEDECSESLRFLGHLSLEFLSSYPTPLGRNLLDIDRTIQE</sequence>
<protein>
    <recommendedName>
        <fullName evidence="12">Protein kinase domain-containing protein</fullName>
    </recommendedName>
</protein>
<feature type="domain" description="Protein kinase" evidence="8">
    <location>
        <begin position="23"/>
        <end position="293"/>
    </location>
</feature>
<evidence type="ECO:0000259" key="9">
    <source>
        <dbReference type="PROSITE" id="PS50030"/>
    </source>
</evidence>
<dbReference type="FunFam" id="1.10.510.10:FF:000166">
    <property type="entry name" value="SNF-related serine/threonine-protein kinase"/>
    <property type="match status" value="1"/>
</dbReference>
<dbReference type="InterPro" id="IPR000719">
    <property type="entry name" value="Prot_kinase_dom"/>
</dbReference>
<keyword evidence="5" id="KW-0067">ATP-binding</keyword>
<dbReference type="GO" id="GO:0035556">
    <property type="term" value="P:intracellular signal transduction"/>
    <property type="evidence" value="ECO:0007669"/>
    <property type="project" value="TreeGrafter"/>
</dbReference>
<dbReference type="GO" id="GO:0005737">
    <property type="term" value="C:cytoplasm"/>
    <property type="evidence" value="ECO:0007669"/>
    <property type="project" value="TreeGrafter"/>
</dbReference>
<evidence type="ECO:0000259" key="8">
    <source>
        <dbReference type="PROSITE" id="PS50011"/>
    </source>
</evidence>
<evidence type="ECO:0000256" key="1">
    <source>
        <dbReference type="ARBA" id="ARBA00001946"/>
    </source>
</evidence>
<dbReference type="SMART" id="SM00220">
    <property type="entry name" value="S_TKc"/>
    <property type="match status" value="1"/>
</dbReference>
<dbReference type="Gene3D" id="1.10.510.10">
    <property type="entry name" value="Transferase(Phosphotransferase) domain 1"/>
    <property type="match status" value="1"/>
</dbReference>
<evidence type="ECO:0000256" key="5">
    <source>
        <dbReference type="ARBA" id="ARBA00022840"/>
    </source>
</evidence>
<evidence type="ECO:0000256" key="2">
    <source>
        <dbReference type="ARBA" id="ARBA00022553"/>
    </source>
</evidence>